<name>A0A498SBQ2_ACAVI</name>
<dbReference type="PANTHER" id="PTHR13539:SF3">
    <property type="entry name" value="CALMODULIN-LYSINE N-METHYLTRANSFERASE"/>
    <property type="match status" value="1"/>
</dbReference>
<dbReference type="OrthoDB" id="413520at2759"/>
<evidence type="ECO:0000256" key="5">
    <source>
        <dbReference type="ARBA" id="ARBA00020594"/>
    </source>
</evidence>
<dbReference type="InterPro" id="IPR019410">
    <property type="entry name" value="Methyltransf_16"/>
</dbReference>
<evidence type="ECO:0000256" key="8">
    <source>
        <dbReference type="ARBA" id="ARBA00022679"/>
    </source>
</evidence>
<evidence type="ECO:0000256" key="9">
    <source>
        <dbReference type="ARBA" id="ARBA00023242"/>
    </source>
</evidence>
<dbReference type="GO" id="GO:0071821">
    <property type="term" value="C:FANCM-MHF complex"/>
    <property type="evidence" value="ECO:0007669"/>
    <property type="project" value="InterPro"/>
</dbReference>
<evidence type="ECO:0000256" key="3">
    <source>
        <dbReference type="ARBA" id="ARBA00011914"/>
    </source>
</evidence>
<evidence type="ECO:0000256" key="6">
    <source>
        <dbReference type="ARBA" id="ARBA00022490"/>
    </source>
</evidence>
<dbReference type="GO" id="GO:0018025">
    <property type="term" value="F:calmodulin-lysine N-methyltransferase activity"/>
    <property type="evidence" value="ECO:0007669"/>
    <property type="project" value="UniProtKB-EC"/>
</dbReference>
<gene>
    <name evidence="11" type="ORF">NAV_LOCUS2320</name>
</gene>
<dbReference type="Proteomes" id="UP000276991">
    <property type="component" value="Unassembled WGS sequence"/>
</dbReference>
<feature type="region of interest" description="Disordered" evidence="10">
    <location>
        <begin position="1"/>
        <end position="21"/>
    </location>
</feature>
<feature type="compositionally biased region" description="Basic and acidic residues" evidence="10">
    <location>
        <begin position="1"/>
        <end position="18"/>
    </location>
</feature>
<evidence type="ECO:0000313" key="12">
    <source>
        <dbReference type="Proteomes" id="UP000276991"/>
    </source>
</evidence>
<dbReference type="GO" id="GO:0032259">
    <property type="term" value="P:methylation"/>
    <property type="evidence" value="ECO:0007669"/>
    <property type="project" value="UniProtKB-KW"/>
</dbReference>
<proteinExistence type="predicted"/>
<dbReference type="InterPro" id="IPR029003">
    <property type="entry name" value="CENP-S/Mhf1"/>
</dbReference>
<dbReference type="GO" id="GO:0046982">
    <property type="term" value="F:protein heterodimerization activity"/>
    <property type="evidence" value="ECO:0007669"/>
    <property type="project" value="InterPro"/>
</dbReference>
<dbReference type="SUPFAM" id="SSF53335">
    <property type="entry name" value="S-adenosyl-L-methionine-dependent methyltransferases"/>
    <property type="match status" value="1"/>
</dbReference>
<keyword evidence="6" id="KW-0963">Cytoplasm</keyword>
<dbReference type="Pfam" id="PF10294">
    <property type="entry name" value="Methyltransf_16"/>
    <property type="match status" value="1"/>
</dbReference>
<dbReference type="Pfam" id="PF15630">
    <property type="entry name" value="CENP-S"/>
    <property type="match status" value="1"/>
</dbReference>
<keyword evidence="7" id="KW-0489">Methyltransferase</keyword>
<dbReference type="EMBL" id="UPTC01000238">
    <property type="protein sequence ID" value="VBB27490.1"/>
    <property type="molecule type" value="Genomic_DNA"/>
</dbReference>
<keyword evidence="12" id="KW-1185">Reference proteome</keyword>
<feature type="region of interest" description="Disordered" evidence="10">
    <location>
        <begin position="596"/>
        <end position="634"/>
    </location>
</feature>
<organism evidence="11 12">
    <name type="scientific">Acanthocheilonema viteae</name>
    <name type="common">Filarial nematode worm</name>
    <name type="synonym">Dipetalonema viteae</name>
    <dbReference type="NCBI Taxonomy" id="6277"/>
    <lineage>
        <taxon>Eukaryota</taxon>
        <taxon>Metazoa</taxon>
        <taxon>Ecdysozoa</taxon>
        <taxon>Nematoda</taxon>
        <taxon>Chromadorea</taxon>
        <taxon>Rhabditida</taxon>
        <taxon>Spirurina</taxon>
        <taxon>Spiruromorpha</taxon>
        <taxon>Filarioidea</taxon>
        <taxon>Onchocercidae</taxon>
        <taxon>Acanthocheilonema</taxon>
    </lineage>
</organism>
<dbReference type="AlphaFoldDB" id="A0A498SBQ2"/>
<evidence type="ECO:0000256" key="10">
    <source>
        <dbReference type="SAM" id="MobiDB-lite"/>
    </source>
</evidence>
<keyword evidence="8" id="KW-0808">Transferase</keyword>
<feature type="compositionally biased region" description="Polar residues" evidence="10">
    <location>
        <begin position="624"/>
        <end position="634"/>
    </location>
</feature>
<keyword evidence="9" id="KW-0539">Nucleus</keyword>
<dbReference type="InterPro" id="IPR025800">
    <property type="entry name" value="CaM-Lys-N-MeTrfase"/>
</dbReference>
<protein>
    <recommendedName>
        <fullName evidence="5">Calmodulin-lysine N-methyltransferase</fullName>
        <ecNumber evidence="3">2.1.1.60</ecNumber>
    </recommendedName>
    <alternativeName>
        <fullName evidence="4">Centromere protein S</fullName>
    </alternativeName>
</protein>
<dbReference type="Gene3D" id="3.40.50.150">
    <property type="entry name" value="Vaccinia Virus protein VP39"/>
    <property type="match status" value="1"/>
</dbReference>
<dbReference type="SUPFAM" id="SSF47113">
    <property type="entry name" value="Histone-fold"/>
    <property type="match status" value="1"/>
</dbReference>
<dbReference type="InterPro" id="IPR009072">
    <property type="entry name" value="Histone-fold"/>
</dbReference>
<accession>A0A498SBQ2</accession>
<dbReference type="CDD" id="cd02440">
    <property type="entry name" value="AdoMet_MTases"/>
    <property type="match status" value="1"/>
</dbReference>
<evidence type="ECO:0000256" key="7">
    <source>
        <dbReference type="ARBA" id="ARBA00022603"/>
    </source>
</evidence>
<evidence type="ECO:0000256" key="1">
    <source>
        <dbReference type="ARBA" id="ARBA00004123"/>
    </source>
</evidence>
<reference evidence="11 12" key="1">
    <citation type="submission" date="2018-08" db="EMBL/GenBank/DDBJ databases">
        <authorList>
            <person name="Laetsch R D."/>
            <person name="Stevens L."/>
            <person name="Kumar S."/>
            <person name="Blaxter L. M."/>
        </authorList>
    </citation>
    <scope>NUCLEOTIDE SEQUENCE [LARGE SCALE GENOMIC DNA]</scope>
</reference>
<dbReference type="InterPro" id="IPR029063">
    <property type="entry name" value="SAM-dependent_MTases_sf"/>
</dbReference>
<dbReference type="PANTHER" id="PTHR13539">
    <property type="entry name" value="CALMODULIN-LYSINE N-METHYLTRANSFERASE"/>
    <property type="match status" value="1"/>
</dbReference>
<feature type="region of interest" description="Disordered" evidence="10">
    <location>
        <begin position="388"/>
        <end position="409"/>
    </location>
</feature>
<dbReference type="CDD" id="cd22919">
    <property type="entry name" value="HFD_CENP-S"/>
    <property type="match status" value="1"/>
</dbReference>
<comment type="subcellular location">
    <subcellularLocation>
        <location evidence="2">Cytoplasm</location>
    </subcellularLocation>
    <subcellularLocation>
        <location evidence="1">Nucleus</location>
    </subcellularLocation>
</comment>
<dbReference type="STRING" id="6277.A0A498SBQ2"/>
<evidence type="ECO:0000256" key="2">
    <source>
        <dbReference type="ARBA" id="ARBA00004496"/>
    </source>
</evidence>
<dbReference type="GO" id="GO:0005737">
    <property type="term" value="C:cytoplasm"/>
    <property type="evidence" value="ECO:0007669"/>
    <property type="project" value="UniProtKB-SubCell"/>
</dbReference>
<dbReference type="EC" id="2.1.1.60" evidence="3"/>
<evidence type="ECO:0000256" key="4">
    <source>
        <dbReference type="ARBA" id="ARBA00016400"/>
    </source>
</evidence>
<evidence type="ECO:0000313" key="11">
    <source>
        <dbReference type="EMBL" id="VBB27490.1"/>
    </source>
</evidence>
<sequence>MDDVDHSNEDGDGKRSVVIEEDLAAVPNKRLKEEKEKSPYAEVSKHEKSLCGAEISKARQRWNLLSYHLRCIRKQASDATADMEAMFVVFEVFVIPKLSNEGRWYHLKSPVRNIEFDVHIYSAVTATPNVLVGFNNSGNIRVWPSEECLAYYLLKHEKLVRSKTVLELGSGMVGLSGLTSVALGSAEVVLTDGNEKSVQNIRRIVEINKLSNHVTCSVLPWNITIPNKKFDVVLCADCLFFTEEHRTLLNCIYRHLKPNGIAYIMAPDRGGTVRTFLDLVYEERKRWQSYQEIVDAIHYSCMLIQDEVVEELEKKGQKMEFDKEVVAQVAFAICDTLCVTWPSELLQFAKHARRSTVNISDLRLLFRRNENVLSLIGNIAESSLLPARKRQSRKGANKNNSKAIDSTVKMDNENSKDMDTLLSENKDTLKLTDFWNHPSTSRERSLLLFGTSSKYISATTVNKKLPPNSIPLQKKGIAVKKKQTPSCRKQKTDIVIRSKETDNRSERQNQITKPAFHLNGSESKDKQELESLDVNIPCYSGKEDLQREKSQSVSGSLSITNRKIKELDLSKEIKMNEKNPTVSILELHSEILNESSTTVVASRETSHTRANKTGRNKTELRTGNFPSGKSNTPLLNSMSGKRFMDTSLRSKSSAADDCFSSFKFESDDEDLDPSLLLTENNDTNNKNAISPSISNNKHFTDKYVTINEDQNTSGEESDIGLDATVFDF</sequence>